<keyword evidence="3" id="KW-0812">Transmembrane</keyword>
<dbReference type="NCBIfam" id="TIGR01076">
    <property type="entry name" value="sortase_fam"/>
    <property type="match status" value="1"/>
</dbReference>
<keyword evidence="5" id="KW-1185">Reference proteome</keyword>
<feature type="active site" description="Proton donor/acceptor" evidence="2">
    <location>
        <position position="145"/>
    </location>
</feature>
<dbReference type="STRING" id="883114.HMPREF9709_00398"/>
<dbReference type="InterPro" id="IPR023365">
    <property type="entry name" value="Sortase_dom-sf"/>
</dbReference>
<dbReference type="EMBL" id="AGEI01000012">
    <property type="protein sequence ID" value="EHR35446.1"/>
    <property type="molecule type" value="Genomic_DNA"/>
</dbReference>
<evidence type="ECO:0000256" key="2">
    <source>
        <dbReference type="PIRSR" id="PIRSR605754-1"/>
    </source>
</evidence>
<dbReference type="CDD" id="cd05827">
    <property type="entry name" value="Sortase_C"/>
    <property type="match status" value="1"/>
</dbReference>
<keyword evidence="1" id="KW-0378">Hydrolase</keyword>
<keyword evidence="3" id="KW-1133">Transmembrane helix</keyword>
<evidence type="ECO:0000313" key="5">
    <source>
        <dbReference type="Proteomes" id="UP000004191"/>
    </source>
</evidence>
<keyword evidence="3" id="KW-0472">Membrane</keyword>
<dbReference type="Gene3D" id="2.40.260.10">
    <property type="entry name" value="Sortase"/>
    <property type="match status" value="1"/>
</dbReference>
<dbReference type="Pfam" id="PF04203">
    <property type="entry name" value="Sortase"/>
    <property type="match status" value="1"/>
</dbReference>
<organism evidence="4 5">
    <name type="scientific">Helcococcus kunzii ATCC 51366</name>
    <dbReference type="NCBI Taxonomy" id="883114"/>
    <lineage>
        <taxon>Bacteria</taxon>
        <taxon>Bacillati</taxon>
        <taxon>Bacillota</taxon>
        <taxon>Tissierellia</taxon>
        <taxon>Tissierellales</taxon>
        <taxon>Peptoniphilaceae</taxon>
        <taxon>Helcococcus</taxon>
    </lineage>
</organism>
<gene>
    <name evidence="4" type="ORF">HMPREF9709_00398</name>
</gene>
<dbReference type="eggNOG" id="COG3764">
    <property type="taxonomic scope" value="Bacteria"/>
</dbReference>
<sequence length="302" mass="34957">MKKRKILGYCLMIVALIIPIYMLTSMSIDRFAPNKEYSNYAESSKKNVQEYKIIKSKIKDYNKKLTEGDASIVDPFSTEDYKPAYDFSENDEDFILGYVKIPRLDINYPLKLGTTEPNIRYGFGHVDGTSLPDTGPGTRSVIASHRVTRTALMLYYINEIQEGDVLLLDLGYKVIKYKYKSTEVIDPSEWEKLLPVENEELITILTCDPPVPPFNKRILVSFEKEEELISKESNIKKEENKVKSEVVSREELTKFYDEEKLPKEQNNANVQVLPKVILAVAIILWLLLFILIVRFIKILRKR</sequence>
<feature type="transmembrane region" description="Helical" evidence="3">
    <location>
        <begin position="276"/>
        <end position="296"/>
    </location>
</feature>
<comment type="caution">
    <text evidence="4">The sequence shown here is derived from an EMBL/GenBank/DDBJ whole genome shotgun (WGS) entry which is preliminary data.</text>
</comment>
<dbReference type="GeneID" id="96998406"/>
<accession>H3NM37</accession>
<dbReference type="RefSeq" id="WP_005397461.1">
    <property type="nucleotide sequence ID" value="NZ_JH601088.1"/>
</dbReference>
<protein>
    <submittedName>
        <fullName evidence="4">Sortase</fullName>
    </submittedName>
</protein>
<evidence type="ECO:0000256" key="1">
    <source>
        <dbReference type="ARBA" id="ARBA00022801"/>
    </source>
</evidence>
<name>H3NM37_9FIRM</name>
<dbReference type="InterPro" id="IPR042002">
    <property type="entry name" value="Sortase_C"/>
</dbReference>
<dbReference type="InterPro" id="IPR005754">
    <property type="entry name" value="Sortase"/>
</dbReference>
<dbReference type="Proteomes" id="UP000004191">
    <property type="component" value="Unassembled WGS sequence"/>
</dbReference>
<feature type="transmembrane region" description="Helical" evidence="3">
    <location>
        <begin position="7"/>
        <end position="28"/>
    </location>
</feature>
<dbReference type="OrthoDB" id="1648028at2"/>
<evidence type="ECO:0000313" key="4">
    <source>
        <dbReference type="EMBL" id="EHR35446.1"/>
    </source>
</evidence>
<dbReference type="SUPFAM" id="SSF63817">
    <property type="entry name" value="Sortase"/>
    <property type="match status" value="1"/>
</dbReference>
<dbReference type="AlphaFoldDB" id="H3NM37"/>
<dbReference type="GO" id="GO:0016787">
    <property type="term" value="F:hydrolase activity"/>
    <property type="evidence" value="ECO:0007669"/>
    <property type="project" value="UniProtKB-KW"/>
</dbReference>
<evidence type="ECO:0000256" key="3">
    <source>
        <dbReference type="SAM" id="Phobius"/>
    </source>
</evidence>
<reference evidence="4 5" key="1">
    <citation type="submission" date="2012-01" db="EMBL/GenBank/DDBJ databases">
        <title>The Genome Sequence of Helcococcus kunzii ATCC 51366.</title>
        <authorList>
            <consortium name="The Broad Institute Genome Sequencing Platform"/>
            <person name="Earl A."/>
            <person name="Ward D."/>
            <person name="Feldgarden M."/>
            <person name="Gevers D."/>
            <person name="Huys G."/>
            <person name="Young S.K."/>
            <person name="Zeng Q."/>
            <person name="Gargeya S."/>
            <person name="Fitzgerald M."/>
            <person name="Haas B."/>
            <person name="Abouelleil A."/>
            <person name="Alvarado L."/>
            <person name="Arachchi H.M."/>
            <person name="Berlin A."/>
            <person name="Chapman S.B."/>
            <person name="Gearin G."/>
            <person name="Goldberg J."/>
            <person name="Griggs A."/>
            <person name="Gujja S."/>
            <person name="Hansen M."/>
            <person name="Heiman D."/>
            <person name="Howarth C."/>
            <person name="Larimer J."/>
            <person name="Lui A."/>
            <person name="MacDonald P.J.P."/>
            <person name="McCowen C."/>
            <person name="Montmayeur A."/>
            <person name="Murphy C."/>
            <person name="Neiman D."/>
            <person name="Pearson M."/>
            <person name="Priest M."/>
            <person name="Roberts A."/>
            <person name="Saif S."/>
            <person name="Shea T."/>
            <person name="Sisk P."/>
            <person name="Stolte C."/>
            <person name="Sykes S."/>
            <person name="Wortman J."/>
            <person name="Nusbaum C."/>
            <person name="Birren B."/>
        </authorList>
    </citation>
    <scope>NUCLEOTIDE SEQUENCE [LARGE SCALE GENOMIC DNA]</scope>
    <source>
        <strain evidence="4 5">ATCC 51366</strain>
    </source>
</reference>
<dbReference type="HOGENOM" id="CLU_045680_1_1_9"/>
<proteinExistence type="predicted"/>
<feature type="active site" description="Acyl-thioester intermediate" evidence="2">
    <location>
        <position position="207"/>
    </location>
</feature>